<dbReference type="OrthoDB" id="9789133at2"/>
<dbReference type="EMBL" id="SPUM01000037">
    <property type="protein sequence ID" value="TFW33722.1"/>
    <property type="molecule type" value="Genomic_DNA"/>
</dbReference>
<reference evidence="1 2" key="1">
    <citation type="submission" date="2019-03" db="EMBL/GenBank/DDBJ databases">
        <title>Draft genome of Massilia hortus sp. nov., a novel bacterial species of the Oxalobacteraceae family.</title>
        <authorList>
            <person name="Peta V."/>
            <person name="Raths R."/>
            <person name="Bucking H."/>
        </authorList>
    </citation>
    <scope>NUCLEOTIDE SEQUENCE [LARGE SCALE GENOMIC DNA]</scope>
    <source>
        <strain evidence="1 2">ONC3</strain>
    </source>
</reference>
<sequence>MDRSLSRSHTHARSPSWLITAATLTLLCACGGERGDDVLVPGTDNTAPSEVRLTWFGLANWTFKIGDLNIMMDGYMTRIPPGYFQGGSDGLAYTRAPWPVDQGAVRWSHSVLSNKPGSPINLVLTGSSQFDHSFDTAYWASLTKATVIGSRSTCYQLQAQGIPLEQCKPVYGGETFRLNKYVTMRVVRWTHDGSEQYAPRELQHVPTPDADGKLKGGALEDFPNGGGSRGYLFTVKTASKTTLSFFVTDSGAPQGLTVDQITDGINYGKPIERLALAMRGARLKSVDLWIGAGGHAVAAIIAPVLKPRAYVVNHIGNVFVPFEQGNTSPFRDTRLATWLAAKNIALVPPLQYLDAFVLDANGVRPVDNMPMKKMYGF</sequence>
<protein>
    <recommendedName>
        <fullName evidence="3">Lipoprotein</fullName>
    </recommendedName>
</protein>
<dbReference type="Proteomes" id="UP000297258">
    <property type="component" value="Unassembled WGS sequence"/>
</dbReference>
<gene>
    <name evidence="1" type="ORF">E4O92_05880</name>
</gene>
<dbReference type="Gene3D" id="3.60.15.10">
    <property type="entry name" value="Ribonuclease Z/Hydroxyacylglutathione hydrolase-like"/>
    <property type="match status" value="1"/>
</dbReference>
<accession>A0A4Y9T7V0</accession>
<dbReference type="PROSITE" id="PS51257">
    <property type="entry name" value="PROKAR_LIPOPROTEIN"/>
    <property type="match status" value="1"/>
</dbReference>
<comment type="caution">
    <text evidence="1">The sequence shown here is derived from an EMBL/GenBank/DDBJ whole genome shotgun (WGS) entry which is preliminary data.</text>
</comment>
<evidence type="ECO:0008006" key="3">
    <source>
        <dbReference type="Google" id="ProtNLM"/>
    </source>
</evidence>
<evidence type="ECO:0000313" key="2">
    <source>
        <dbReference type="Proteomes" id="UP000297258"/>
    </source>
</evidence>
<organism evidence="1 2">
    <name type="scientific">Massilia horti</name>
    <dbReference type="NCBI Taxonomy" id="2562153"/>
    <lineage>
        <taxon>Bacteria</taxon>
        <taxon>Pseudomonadati</taxon>
        <taxon>Pseudomonadota</taxon>
        <taxon>Betaproteobacteria</taxon>
        <taxon>Burkholderiales</taxon>
        <taxon>Oxalobacteraceae</taxon>
        <taxon>Telluria group</taxon>
        <taxon>Massilia</taxon>
    </lineage>
</organism>
<dbReference type="SUPFAM" id="SSF56281">
    <property type="entry name" value="Metallo-hydrolase/oxidoreductase"/>
    <property type="match status" value="1"/>
</dbReference>
<proteinExistence type="predicted"/>
<name>A0A4Y9T7V0_9BURK</name>
<dbReference type="InterPro" id="IPR036866">
    <property type="entry name" value="RibonucZ/Hydroxyglut_hydro"/>
</dbReference>
<evidence type="ECO:0000313" key="1">
    <source>
        <dbReference type="EMBL" id="TFW33722.1"/>
    </source>
</evidence>
<keyword evidence="2" id="KW-1185">Reference proteome</keyword>
<dbReference type="AlphaFoldDB" id="A0A4Y9T7V0"/>
<dbReference type="RefSeq" id="WP_135188820.1">
    <property type="nucleotide sequence ID" value="NZ_SPUM01000037.1"/>
</dbReference>